<evidence type="ECO:0000256" key="7">
    <source>
        <dbReference type="SAM" id="Phobius"/>
    </source>
</evidence>
<evidence type="ECO:0000313" key="8">
    <source>
        <dbReference type="EMBL" id="ACL69303.1"/>
    </source>
</evidence>
<evidence type="ECO:0000256" key="6">
    <source>
        <dbReference type="ARBA" id="ARBA00023136"/>
    </source>
</evidence>
<keyword evidence="9" id="KW-1185">Reference proteome</keyword>
<dbReference type="RefSeq" id="WP_012635491.1">
    <property type="nucleotide sequence ID" value="NC_011899.1"/>
</dbReference>
<gene>
    <name evidence="8" type="ordered locus">Hore_05460</name>
</gene>
<dbReference type="STRING" id="373903.Hore_05460"/>
<comment type="similarity">
    <text evidence="2">Belongs to the UPF0324 family.</text>
</comment>
<feature type="transmembrane region" description="Helical" evidence="7">
    <location>
        <begin position="213"/>
        <end position="231"/>
    </location>
</feature>
<feature type="transmembrane region" description="Helical" evidence="7">
    <location>
        <begin position="180"/>
        <end position="201"/>
    </location>
</feature>
<keyword evidence="3" id="KW-1003">Cell membrane</keyword>
<feature type="transmembrane region" description="Helical" evidence="7">
    <location>
        <begin position="301"/>
        <end position="324"/>
    </location>
</feature>
<feature type="transmembrane region" description="Helical" evidence="7">
    <location>
        <begin position="31"/>
        <end position="48"/>
    </location>
</feature>
<dbReference type="OrthoDB" id="9811391at2"/>
<dbReference type="PANTHER" id="PTHR30106:SF2">
    <property type="entry name" value="UPF0324 INNER MEMBRANE PROTEIN YEIH"/>
    <property type="match status" value="1"/>
</dbReference>
<dbReference type="Proteomes" id="UP000000719">
    <property type="component" value="Chromosome"/>
</dbReference>
<dbReference type="InterPro" id="IPR018383">
    <property type="entry name" value="UPF0324_pro"/>
</dbReference>
<accession>B8D276</accession>
<dbReference type="EMBL" id="CP001098">
    <property type="protein sequence ID" value="ACL69303.1"/>
    <property type="molecule type" value="Genomic_DNA"/>
</dbReference>
<evidence type="ECO:0000256" key="3">
    <source>
        <dbReference type="ARBA" id="ARBA00022475"/>
    </source>
</evidence>
<dbReference type="GO" id="GO:0005886">
    <property type="term" value="C:plasma membrane"/>
    <property type="evidence" value="ECO:0007669"/>
    <property type="project" value="UniProtKB-SubCell"/>
</dbReference>
<feature type="transmembrane region" description="Helical" evidence="7">
    <location>
        <begin position="7"/>
        <end position="25"/>
    </location>
</feature>
<dbReference type="HOGENOM" id="CLU_033541_3_0_9"/>
<feature type="transmembrane region" description="Helical" evidence="7">
    <location>
        <begin position="85"/>
        <end position="107"/>
    </location>
</feature>
<evidence type="ECO:0000256" key="5">
    <source>
        <dbReference type="ARBA" id="ARBA00022989"/>
    </source>
</evidence>
<dbReference type="Pfam" id="PF03601">
    <property type="entry name" value="Cons_hypoth698"/>
    <property type="match status" value="1"/>
</dbReference>
<name>B8D276_HALOH</name>
<feature type="transmembrane region" description="Helical" evidence="7">
    <location>
        <begin position="243"/>
        <end position="266"/>
    </location>
</feature>
<organism evidence="8 9">
    <name type="scientific">Halothermothrix orenii (strain H 168 / OCM 544 / DSM 9562)</name>
    <dbReference type="NCBI Taxonomy" id="373903"/>
    <lineage>
        <taxon>Bacteria</taxon>
        <taxon>Bacillati</taxon>
        <taxon>Bacillota</taxon>
        <taxon>Clostridia</taxon>
        <taxon>Halanaerobiales</taxon>
        <taxon>Halothermotrichaceae</taxon>
        <taxon>Halothermothrix</taxon>
    </lineage>
</organism>
<evidence type="ECO:0000256" key="4">
    <source>
        <dbReference type="ARBA" id="ARBA00022692"/>
    </source>
</evidence>
<dbReference type="KEGG" id="hor:Hore_05460"/>
<protein>
    <submittedName>
        <fullName evidence="8">Conserved hypothetical integral membrane protein TIGR00698</fullName>
    </submittedName>
</protein>
<dbReference type="eggNOG" id="COG2855">
    <property type="taxonomic scope" value="Bacteria"/>
</dbReference>
<dbReference type="AlphaFoldDB" id="B8D276"/>
<keyword evidence="4 7" id="KW-0812">Transmembrane</keyword>
<feature type="transmembrane region" description="Helical" evidence="7">
    <location>
        <begin position="272"/>
        <end position="289"/>
    </location>
</feature>
<evidence type="ECO:0000313" key="9">
    <source>
        <dbReference type="Proteomes" id="UP000000719"/>
    </source>
</evidence>
<reference evidence="8 9" key="1">
    <citation type="journal article" date="2009" name="PLoS ONE">
        <title>Genome analysis of the anaerobic thermohalophilic bacterium Halothermothrix orenii.</title>
        <authorList>
            <person name="Mavromatis K."/>
            <person name="Ivanova N."/>
            <person name="Anderson I."/>
            <person name="Lykidis A."/>
            <person name="Hooper S.D."/>
            <person name="Sun H."/>
            <person name="Kunin V."/>
            <person name="Lapidus A."/>
            <person name="Hugenholtz P."/>
            <person name="Patel B."/>
            <person name="Kyrpides N.C."/>
        </authorList>
    </citation>
    <scope>NUCLEOTIDE SEQUENCE [LARGE SCALE GENOMIC DNA]</scope>
    <source>
        <strain evidence="9">H 168 / OCM 544 / DSM 9562</strain>
    </source>
</reference>
<sequence length="326" mass="34237">MKAFKEKIPGILLAVFVGITGRLVGNFVPNIGGVTIAIILGFLAGNIFRLDSNYAKGIKFVEKKILSLAIMLMGLKLQMDVLAELGISSIVIIIIMVTLTVFVGSLIGRLCGLSNSFSILLGIGNGICGSSAIAAAAPIVSNNEEEIGLSVSVVNLLGTFGIFILPVITGLLKLNETTSGLMIGSTLQATGQVVAAGFSISDLTGEVATIVKMARILMLGPVVLLLSFLFGKKDNSLDNNVSIPPFIIGFFIFSIIGTLQILPVGVVQSLKYTGKLLLTVAMAGIGLRIRISSLINQGPKALLVGLLIFVVQLVSITGLIYFFLLK</sequence>
<keyword evidence="6 7" id="KW-0472">Membrane</keyword>
<feature type="transmembrane region" description="Helical" evidence="7">
    <location>
        <begin position="119"/>
        <end position="141"/>
    </location>
</feature>
<dbReference type="PANTHER" id="PTHR30106">
    <property type="entry name" value="INNER MEMBRANE PROTEIN YEIH-RELATED"/>
    <property type="match status" value="1"/>
</dbReference>
<comment type="subcellular location">
    <subcellularLocation>
        <location evidence="1">Cell membrane</location>
        <topology evidence="1">Multi-pass membrane protein</topology>
    </subcellularLocation>
</comment>
<proteinExistence type="inferred from homology"/>
<evidence type="ECO:0000256" key="1">
    <source>
        <dbReference type="ARBA" id="ARBA00004651"/>
    </source>
</evidence>
<evidence type="ECO:0000256" key="2">
    <source>
        <dbReference type="ARBA" id="ARBA00007977"/>
    </source>
</evidence>
<feature type="transmembrane region" description="Helical" evidence="7">
    <location>
        <begin position="147"/>
        <end position="168"/>
    </location>
</feature>
<keyword evidence="5 7" id="KW-1133">Transmembrane helix</keyword>